<dbReference type="PANTHER" id="PTHR21064:SF6">
    <property type="entry name" value="AMINOGLYCOSIDE PHOSPHOTRANSFERASE DOMAIN-CONTAINING PROTEIN"/>
    <property type="match status" value="1"/>
</dbReference>
<evidence type="ECO:0000313" key="4">
    <source>
        <dbReference type="Proteomes" id="UP000244446"/>
    </source>
</evidence>
<keyword evidence="4" id="KW-1185">Reference proteome</keyword>
<sequence length="350" mass="37534">MRADDIQGQFAPPQIALGRIRAVLAEQYGLEGDLAPLAGEREQNLLLGGGPAGKRHVVKIFRRADAPGAIAFQTRALGYLAQSLPDLPLPRVHRTRSGAAIHTLQDPENGPCDFRVLDYLEGQPVELGEAPTPALAAAAGQLVGAVTRTLGALSHDFGAEVIAWDVANGLLGDAQFWAMGGGDIRALEAHMRPRFAALMPVLRRQRTHVVYNDAHLENLLRPAPDADRITGLIDFGDMWRAPVVCDVATLALGFAEGAQDAPGMAAAAVSGYHAAYPLSGAEIDLIEDVMIARQVLSVILYDIKLADPALQSDENTQMRARLMERLERLLALPWGRITAAIHAILKKGAD</sequence>
<dbReference type="Gene3D" id="3.90.1200.10">
    <property type="match status" value="1"/>
</dbReference>
<evidence type="ECO:0000259" key="2">
    <source>
        <dbReference type="Pfam" id="PF01636"/>
    </source>
</evidence>
<dbReference type="InterPro" id="IPR011009">
    <property type="entry name" value="Kinase-like_dom_sf"/>
</dbReference>
<protein>
    <recommendedName>
        <fullName evidence="2">Aminoglycoside phosphotransferase domain-containing protein</fullName>
    </recommendedName>
</protein>
<evidence type="ECO:0000256" key="1">
    <source>
        <dbReference type="ARBA" id="ARBA00038240"/>
    </source>
</evidence>
<proteinExistence type="inferred from homology"/>
<reference evidence="3 4" key="1">
    <citation type="submission" date="2018-04" db="EMBL/GenBank/DDBJ databases">
        <title>Pelagivirga bohaiensis gen. nov., sp. nov., a bacterium isolated from the Bohai Sea.</title>
        <authorList>
            <person name="Ji X."/>
        </authorList>
    </citation>
    <scope>NUCLEOTIDE SEQUENCE [LARGE SCALE GENOMIC DNA]</scope>
    <source>
        <strain evidence="3 4">BH-SD19</strain>
    </source>
</reference>
<dbReference type="InterPro" id="IPR002575">
    <property type="entry name" value="Aminoglycoside_PTrfase"/>
</dbReference>
<dbReference type="GO" id="GO:0019202">
    <property type="term" value="F:amino acid kinase activity"/>
    <property type="evidence" value="ECO:0007669"/>
    <property type="project" value="TreeGrafter"/>
</dbReference>
<dbReference type="EMBL" id="QCYH01000002">
    <property type="protein sequence ID" value="PVA11326.1"/>
    <property type="molecule type" value="Genomic_DNA"/>
</dbReference>
<gene>
    <name evidence="3" type="ORF">DC366_06200</name>
</gene>
<dbReference type="AlphaFoldDB" id="A0A2T7GAA2"/>
<dbReference type="Proteomes" id="UP000244446">
    <property type="component" value="Unassembled WGS sequence"/>
</dbReference>
<dbReference type="PANTHER" id="PTHR21064">
    <property type="entry name" value="AMINOGLYCOSIDE PHOSPHOTRANSFERASE DOMAIN-CONTAINING PROTEIN-RELATED"/>
    <property type="match status" value="1"/>
</dbReference>
<feature type="domain" description="Aminoglycoside phosphotransferase" evidence="2">
    <location>
        <begin position="36"/>
        <end position="276"/>
    </location>
</feature>
<dbReference type="SUPFAM" id="SSF56112">
    <property type="entry name" value="Protein kinase-like (PK-like)"/>
    <property type="match status" value="1"/>
</dbReference>
<dbReference type="Pfam" id="PF01636">
    <property type="entry name" value="APH"/>
    <property type="match status" value="1"/>
</dbReference>
<comment type="caution">
    <text evidence="3">The sequence shown here is derived from an EMBL/GenBank/DDBJ whole genome shotgun (WGS) entry which is preliminary data.</text>
</comment>
<comment type="similarity">
    <text evidence="1">Belongs to the pseudomonas-type ThrB family.</text>
</comment>
<evidence type="ECO:0000313" key="3">
    <source>
        <dbReference type="EMBL" id="PVA11326.1"/>
    </source>
</evidence>
<dbReference type="RefSeq" id="WP_108691299.1">
    <property type="nucleotide sequence ID" value="NZ_QCYH01000002.1"/>
</dbReference>
<dbReference type="InterPro" id="IPR050249">
    <property type="entry name" value="Pseudomonas-type_ThrB"/>
</dbReference>
<organism evidence="3 4">
    <name type="scientific">Pelagivirga sediminicola</name>
    <dbReference type="NCBI Taxonomy" id="2170575"/>
    <lineage>
        <taxon>Bacteria</taxon>
        <taxon>Pseudomonadati</taxon>
        <taxon>Pseudomonadota</taxon>
        <taxon>Alphaproteobacteria</taxon>
        <taxon>Rhodobacterales</taxon>
        <taxon>Paracoccaceae</taxon>
        <taxon>Pelagivirga</taxon>
    </lineage>
</organism>
<name>A0A2T7GAA2_9RHOB</name>
<dbReference type="OrthoDB" id="7336460at2"/>
<accession>A0A2T7GAA2</accession>